<evidence type="ECO:0000259" key="2">
    <source>
        <dbReference type="PROSITE" id="PS01033"/>
    </source>
</evidence>
<sequence>MVSVDGHSPPHLQESASLDQDRLRRPEYYALPAKNMSMASPEPLMDLNGVPSMLEKALCFLETRGAVAEGILRKSADVEQVEYRLSTYYQGKDEFGERENPHVVADCMKHQLRRMAFSPVPEECCTALLQAYCKVLQKSPTSAFCIWILHTLHVVSCHVAANSMSTDAVARCMAPLLLRPLFLGEIFPGANESGSFSGSRHGSSGSFSGSRHGRSGSFSGSRHGEGSGSFSGSRHGENNIVSAMSAASSAVDLTVALINAHDTVFESVQLSPFEQQLVQKTWKLLQPRLADLGQAVFTHLFQKAPKTRPLYTCPLRLADGDRRTPDGHAIPTHAVEIVSTIGLAACRIGSSSRILAVLERLGQRHVAYGAAPDMFSVFKEAFLVALKKTLGGEHFTAQVHKAWSKALDSVVAHLKKGLKRGIASTRASS</sequence>
<feature type="compositionally biased region" description="Low complexity" evidence="1">
    <location>
        <begin position="197"/>
        <end position="221"/>
    </location>
</feature>
<dbReference type="GO" id="GO:0007165">
    <property type="term" value="P:signal transduction"/>
    <property type="evidence" value="ECO:0007669"/>
    <property type="project" value="InterPro"/>
</dbReference>
<dbReference type="Pfam" id="PF00042">
    <property type="entry name" value="Globin"/>
    <property type="match status" value="1"/>
</dbReference>
<gene>
    <name evidence="3" type="ORF">KFL_002310190</name>
</gene>
<dbReference type="GO" id="GO:0020037">
    <property type="term" value="F:heme binding"/>
    <property type="evidence" value="ECO:0007669"/>
    <property type="project" value="InterPro"/>
</dbReference>
<dbReference type="PANTHER" id="PTHR46265:SF2">
    <property type="entry name" value="RHO GTPASE-ACTIVATING PROTEIN 7"/>
    <property type="match status" value="1"/>
</dbReference>
<reference evidence="3 4" key="1">
    <citation type="journal article" date="2014" name="Nat. Commun.">
        <title>Klebsormidium flaccidum genome reveals primary factors for plant terrestrial adaptation.</title>
        <authorList>
            <person name="Hori K."/>
            <person name="Maruyama F."/>
            <person name="Fujisawa T."/>
            <person name="Togashi T."/>
            <person name="Yamamoto N."/>
            <person name="Seo M."/>
            <person name="Sato S."/>
            <person name="Yamada T."/>
            <person name="Mori H."/>
            <person name="Tajima N."/>
            <person name="Moriyama T."/>
            <person name="Ikeuchi M."/>
            <person name="Watanabe M."/>
            <person name="Wada H."/>
            <person name="Kobayashi K."/>
            <person name="Saito M."/>
            <person name="Masuda T."/>
            <person name="Sasaki-Sekimoto Y."/>
            <person name="Mashiguchi K."/>
            <person name="Awai K."/>
            <person name="Shimojima M."/>
            <person name="Masuda S."/>
            <person name="Iwai M."/>
            <person name="Nobusawa T."/>
            <person name="Narise T."/>
            <person name="Kondo S."/>
            <person name="Saito H."/>
            <person name="Sato R."/>
            <person name="Murakawa M."/>
            <person name="Ihara Y."/>
            <person name="Oshima-Yamada Y."/>
            <person name="Ohtaka K."/>
            <person name="Satoh M."/>
            <person name="Sonobe K."/>
            <person name="Ishii M."/>
            <person name="Ohtani R."/>
            <person name="Kanamori-Sato M."/>
            <person name="Honoki R."/>
            <person name="Miyazaki D."/>
            <person name="Mochizuki H."/>
            <person name="Umetsu J."/>
            <person name="Higashi K."/>
            <person name="Shibata D."/>
            <person name="Kamiya Y."/>
            <person name="Sato N."/>
            <person name="Nakamura Y."/>
            <person name="Tabata S."/>
            <person name="Ida S."/>
            <person name="Kurokawa K."/>
            <person name="Ohta H."/>
        </authorList>
    </citation>
    <scope>NUCLEOTIDE SEQUENCE [LARGE SCALE GENOMIC DNA]</scope>
    <source>
        <strain evidence="3 4">NIES-2285</strain>
    </source>
</reference>
<dbReference type="OrthoDB" id="2157866at2759"/>
<feature type="domain" description="Globin" evidence="2">
    <location>
        <begin position="269"/>
        <end position="419"/>
    </location>
</feature>
<dbReference type="Gene3D" id="1.10.555.10">
    <property type="entry name" value="Rho GTPase activation protein"/>
    <property type="match status" value="1"/>
</dbReference>
<feature type="region of interest" description="Disordered" evidence="1">
    <location>
        <begin position="197"/>
        <end position="234"/>
    </location>
</feature>
<dbReference type="PANTHER" id="PTHR46265">
    <property type="entry name" value="RHO GTPASE-ACTIVATING PROTEIN 7"/>
    <property type="match status" value="1"/>
</dbReference>
<evidence type="ECO:0000313" key="4">
    <source>
        <dbReference type="Proteomes" id="UP000054558"/>
    </source>
</evidence>
<dbReference type="Pfam" id="PF00620">
    <property type="entry name" value="RhoGAP"/>
    <property type="match status" value="1"/>
</dbReference>
<keyword evidence="4" id="KW-1185">Reference proteome</keyword>
<dbReference type="InterPro" id="IPR008936">
    <property type="entry name" value="Rho_GTPase_activation_prot"/>
</dbReference>
<evidence type="ECO:0000313" key="3">
    <source>
        <dbReference type="EMBL" id="GAQ85363.1"/>
    </source>
</evidence>
<dbReference type="InterPro" id="IPR052799">
    <property type="entry name" value="Rho_GAP_Regulators"/>
</dbReference>
<dbReference type="SMART" id="SM00324">
    <property type="entry name" value="RhoGAP"/>
    <property type="match status" value="1"/>
</dbReference>
<dbReference type="Gene3D" id="1.10.490.10">
    <property type="entry name" value="Globins"/>
    <property type="match status" value="1"/>
</dbReference>
<dbReference type="GO" id="GO:0019825">
    <property type="term" value="F:oxygen binding"/>
    <property type="evidence" value="ECO:0007669"/>
    <property type="project" value="InterPro"/>
</dbReference>
<dbReference type="InterPro" id="IPR044399">
    <property type="entry name" value="Mb-like_M"/>
</dbReference>
<dbReference type="CDD" id="cd00159">
    <property type="entry name" value="RhoGAP"/>
    <property type="match status" value="1"/>
</dbReference>
<dbReference type="InterPro" id="IPR000198">
    <property type="entry name" value="RhoGAP_dom"/>
</dbReference>
<dbReference type="AlphaFoldDB" id="A0A1Y1I4E0"/>
<dbReference type="InterPro" id="IPR009050">
    <property type="entry name" value="Globin-like_sf"/>
</dbReference>
<dbReference type="CDD" id="cd01040">
    <property type="entry name" value="Mb-like"/>
    <property type="match status" value="1"/>
</dbReference>
<dbReference type="InterPro" id="IPR000971">
    <property type="entry name" value="Globin"/>
</dbReference>
<name>A0A1Y1I4E0_KLENI</name>
<dbReference type="PROSITE" id="PS01033">
    <property type="entry name" value="GLOBIN"/>
    <property type="match status" value="1"/>
</dbReference>
<dbReference type="SUPFAM" id="SSF48350">
    <property type="entry name" value="GTPase activation domain, GAP"/>
    <property type="match status" value="1"/>
</dbReference>
<dbReference type="Proteomes" id="UP000054558">
    <property type="component" value="Unassembled WGS sequence"/>
</dbReference>
<dbReference type="SUPFAM" id="SSF46458">
    <property type="entry name" value="Globin-like"/>
    <property type="match status" value="1"/>
</dbReference>
<accession>A0A1Y1I4E0</accession>
<dbReference type="STRING" id="105231.A0A1Y1I4E0"/>
<proteinExistence type="predicted"/>
<protein>
    <recommendedName>
        <fullName evidence="2">Globin domain-containing protein</fullName>
    </recommendedName>
</protein>
<organism evidence="3 4">
    <name type="scientific">Klebsormidium nitens</name>
    <name type="common">Green alga</name>
    <name type="synonym">Ulothrix nitens</name>
    <dbReference type="NCBI Taxonomy" id="105231"/>
    <lineage>
        <taxon>Eukaryota</taxon>
        <taxon>Viridiplantae</taxon>
        <taxon>Streptophyta</taxon>
        <taxon>Klebsormidiophyceae</taxon>
        <taxon>Klebsormidiales</taxon>
        <taxon>Klebsormidiaceae</taxon>
        <taxon>Klebsormidium</taxon>
    </lineage>
</organism>
<dbReference type="EMBL" id="DF237180">
    <property type="protein sequence ID" value="GAQ85363.1"/>
    <property type="molecule type" value="Genomic_DNA"/>
</dbReference>
<evidence type="ECO:0000256" key="1">
    <source>
        <dbReference type="SAM" id="MobiDB-lite"/>
    </source>
</evidence>
<dbReference type="InterPro" id="IPR012292">
    <property type="entry name" value="Globin/Proto"/>
</dbReference>